<comment type="caution">
    <text evidence="2">The sequence shown here is derived from an EMBL/GenBank/DDBJ whole genome shotgun (WGS) entry which is preliminary data.</text>
</comment>
<evidence type="ECO:0000259" key="1">
    <source>
        <dbReference type="Pfam" id="PF04321"/>
    </source>
</evidence>
<dbReference type="Pfam" id="PF04321">
    <property type="entry name" value="RmlD_sub_bind"/>
    <property type="match status" value="1"/>
</dbReference>
<gene>
    <name evidence="2" type="primary">rmlD_23</name>
    <name evidence="2" type="ORF">SDC9_155121</name>
</gene>
<dbReference type="EC" id="1.1.1.133" evidence="2"/>
<name>A0A645F355_9ZZZZ</name>
<dbReference type="PANTHER" id="PTHR43242">
    <property type="entry name" value="NAD(P)-BINDING ROSSMANN-FOLD SUPERFAMILY PROTEIN"/>
    <property type="match status" value="1"/>
</dbReference>
<reference evidence="2" key="1">
    <citation type="submission" date="2019-08" db="EMBL/GenBank/DDBJ databases">
        <authorList>
            <person name="Kucharzyk K."/>
            <person name="Murdoch R.W."/>
            <person name="Higgins S."/>
            <person name="Loffler F."/>
        </authorList>
    </citation>
    <scope>NUCLEOTIDE SEQUENCE</scope>
</reference>
<dbReference type="InterPro" id="IPR029903">
    <property type="entry name" value="RmlD-like-bd"/>
</dbReference>
<dbReference type="Gene3D" id="3.40.50.720">
    <property type="entry name" value="NAD(P)-binding Rossmann-like Domain"/>
    <property type="match status" value="1"/>
</dbReference>
<dbReference type="PANTHER" id="PTHR43242:SF1">
    <property type="entry name" value="NAD(P)-BINDING ROSSMANN-FOLD SUPERFAMILY PROTEIN"/>
    <property type="match status" value="1"/>
</dbReference>
<keyword evidence="2" id="KW-0560">Oxidoreductase</keyword>
<dbReference type="AlphaFoldDB" id="A0A645F355"/>
<dbReference type="GO" id="GO:0008831">
    <property type="term" value="F:dTDP-4-dehydrorhamnose reductase activity"/>
    <property type="evidence" value="ECO:0007669"/>
    <property type="project" value="UniProtKB-EC"/>
</dbReference>
<dbReference type="InterPro" id="IPR036291">
    <property type="entry name" value="NAD(P)-bd_dom_sf"/>
</dbReference>
<accession>A0A645F355</accession>
<evidence type="ECO:0000313" key="2">
    <source>
        <dbReference type="EMBL" id="MPN07849.1"/>
    </source>
</evidence>
<dbReference type="SUPFAM" id="SSF51735">
    <property type="entry name" value="NAD(P)-binding Rossmann-fold domains"/>
    <property type="match status" value="1"/>
</dbReference>
<feature type="domain" description="RmlD-like substrate binding" evidence="1">
    <location>
        <begin position="3"/>
        <end position="201"/>
    </location>
</feature>
<proteinExistence type="predicted"/>
<protein>
    <submittedName>
        <fullName evidence="2">dTDP-4-dehydrorhamnose reductase</fullName>
        <ecNumber evidence="2">1.1.1.133</ecNumber>
    </submittedName>
</protein>
<sequence>MGGTEAVASACAKTGAKLIFCSSDQIYFGSDGLQMHTEDEPVTPCNVYGRQKLQAEQQALALCPMAVCLRLSWMYDWRTVLAAEHSDLYRTLKDAMRNNKALAYPVHDYRGITYVGALLQAVEQTFGLPGGVYNFGSENNANTYETVARFLALLGAKGYAVTQNTQAFADRPRNLTMSLARLSSFGITLPDTAAGFARCVADEAAG</sequence>
<organism evidence="2">
    <name type="scientific">bioreactor metagenome</name>
    <dbReference type="NCBI Taxonomy" id="1076179"/>
    <lineage>
        <taxon>unclassified sequences</taxon>
        <taxon>metagenomes</taxon>
        <taxon>ecological metagenomes</taxon>
    </lineage>
</organism>
<dbReference type="EMBL" id="VSSQ01053859">
    <property type="protein sequence ID" value="MPN07849.1"/>
    <property type="molecule type" value="Genomic_DNA"/>
</dbReference>